<dbReference type="GO" id="GO:0008270">
    <property type="term" value="F:zinc ion binding"/>
    <property type="evidence" value="ECO:0007669"/>
    <property type="project" value="UniProtKB-UniRule"/>
</dbReference>
<dbReference type="PROSITE" id="PS00028">
    <property type="entry name" value="ZINC_FINGER_C2H2_1"/>
    <property type="match status" value="2"/>
</dbReference>
<dbReference type="Pfam" id="PF07776">
    <property type="entry name" value="zf-AD"/>
    <property type="match status" value="1"/>
</dbReference>
<evidence type="ECO:0000313" key="4">
    <source>
        <dbReference type="EnsemblMetazoa" id="AEPI010600-PA"/>
    </source>
</evidence>
<dbReference type="InterPro" id="IPR012934">
    <property type="entry name" value="Znf_AD"/>
</dbReference>
<keyword evidence="1" id="KW-0862">Zinc</keyword>
<keyword evidence="1" id="KW-0479">Metal-binding</keyword>
<dbReference type="InterPro" id="IPR013087">
    <property type="entry name" value="Znf_C2H2_type"/>
</dbReference>
<organism evidence="4 5">
    <name type="scientific">Anopheles epiroticus</name>
    <dbReference type="NCBI Taxonomy" id="199890"/>
    <lineage>
        <taxon>Eukaryota</taxon>
        <taxon>Metazoa</taxon>
        <taxon>Ecdysozoa</taxon>
        <taxon>Arthropoda</taxon>
        <taxon>Hexapoda</taxon>
        <taxon>Insecta</taxon>
        <taxon>Pterygota</taxon>
        <taxon>Neoptera</taxon>
        <taxon>Endopterygota</taxon>
        <taxon>Diptera</taxon>
        <taxon>Nematocera</taxon>
        <taxon>Culicoidea</taxon>
        <taxon>Culicidae</taxon>
        <taxon>Anophelinae</taxon>
        <taxon>Anopheles</taxon>
    </lineage>
</organism>
<protein>
    <recommendedName>
        <fullName evidence="3">ZAD domain-containing protein</fullName>
    </recommendedName>
</protein>
<dbReference type="SUPFAM" id="SSF57716">
    <property type="entry name" value="Glucocorticoid receptor-like (DNA-binding domain)"/>
    <property type="match status" value="1"/>
</dbReference>
<keyword evidence="5" id="KW-1185">Reference proteome</keyword>
<evidence type="ECO:0000313" key="5">
    <source>
        <dbReference type="Proteomes" id="UP000075885"/>
    </source>
</evidence>
<dbReference type="VEuPathDB" id="VectorBase:AEPI010600"/>
<dbReference type="AlphaFoldDB" id="A0A182PUG4"/>
<reference evidence="4" key="2">
    <citation type="submission" date="2020-05" db="UniProtKB">
        <authorList>
            <consortium name="EnsemblMetazoa"/>
        </authorList>
    </citation>
    <scope>IDENTIFICATION</scope>
    <source>
        <strain evidence="4">Epiroticus2</strain>
    </source>
</reference>
<accession>A0A182PUG4</accession>
<evidence type="ECO:0000259" key="3">
    <source>
        <dbReference type="PROSITE" id="PS51915"/>
    </source>
</evidence>
<feature type="binding site" evidence="1">
    <location>
        <position position="19"/>
    </location>
    <ligand>
        <name>Zn(2+)</name>
        <dbReference type="ChEBI" id="CHEBI:29105"/>
    </ligand>
</feature>
<dbReference type="PROSITE" id="PS51915">
    <property type="entry name" value="ZAD"/>
    <property type="match status" value="1"/>
</dbReference>
<dbReference type="SMART" id="SM00868">
    <property type="entry name" value="zf-AD"/>
    <property type="match status" value="1"/>
</dbReference>
<feature type="binding site" evidence="1">
    <location>
        <position position="67"/>
    </location>
    <ligand>
        <name>Zn(2+)</name>
        <dbReference type="ChEBI" id="CHEBI:29105"/>
    </ligand>
</feature>
<dbReference type="Proteomes" id="UP000075885">
    <property type="component" value="Unassembled WGS sequence"/>
</dbReference>
<name>A0A182PUG4_9DIPT</name>
<reference evidence="5" key="1">
    <citation type="submission" date="2013-03" db="EMBL/GenBank/DDBJ databases">
        <title>The Genome Sequence of Anopheles epiroticus epiroticus2.</title>
        <authorList>
            <consortium name="The Broad Institute Genomics Platform"/>
            <person name="Neafsey D.E."/>
            <person name="Howell P."/>
            <person name="Walker B."/>
            <person name="Young S.K."/>
            <person name="Zeng Q."/>
            <person name="Gargeya S."/>
            <person name="Fitzgerald M."/>
            <person name="Haas B."/>
            <person name="Abouelleil A."/>
            <person name="Allen A.W."/>
            <person name="Alvarado L."/>
            <person name="Arachchi H.M."/>
            <person name="Berlin A.M."/>
            <person name="Chapman S.B."/>
            <person name="Gainer-Dewar J."/>
            <person name="Goldberg J."/>
            <person name="Griggs A."/>
            <person name="Gujja S."/>
            <person name="Hansen M."/>
            <person name="Howarth C."/>
            <person name="Imamovic A."/>
            <person name="Ireland A."/>
            <person name="Larimer J."/>
            <person name="McCowan C."/>
            <person name="Murphy C."/>
            <person name="Pearson M."/>
            <person name="Poon T.W."/>
            <person name="Priest M."/>
            <person name="Roberts A."/>
            <person name="Saif S."/>
            <person name="Shea T."/>
            <person name="Sisk P."/>
            <person name="Sykes S."/>
            <person name="Wortman J."/>
            <person name="Nusbaum C."/>
            <person name="Birren B."/>
        </authorList>
    </citation>
    <scope>NUCLEOTIDE SEQUENCE [LARGE SCALE GENOMIC DNA]</scope>
    <source>
        <strain evidence="5">Epiroticus2</strain>
    </source>
</reference>
<feature type="region of interest" description="Disordered" evidence="2">
    <location>
        <begin position="186"/>
        <end position="207"/>
    </location>
</feature>
<dbReference type="SMART" id="SM00355">
    <property type="entry name" value="ZnF_C2H2"/>
    <property type="match status" value="5"/>
</dbReference>
<feature type="binding site" evidence="1">
    <location>
        <position position="70"/>
    </location>
    <ligand>
        <name>Zn(2+)</name>
        <dbReference type="ChEBI" id="CHEBI:29105"/>
    </ligand>
</feature>
<dbReference type="GO" id="GO:0005634">
    <property type="term" value="C:nucleus"/>
    <property type="evidence" value="ECO:0007669"/>
    <property type="project" value="InterPro"/>
</dbReference>
<feature type="binding site" evidence="1">
    <location>
        <position position="16"/>
    </location>
    <ligand>
        <name>Zn(2+)</name>
        <dbReference type="ChEBI" id="CHEBI:29105"/>
    </ligand>
</feature>
<evidence type="ECO:0000256" key="2">
    <source>
        <dbReference type="SAM" id="MobiDB-lite"/>
    </source>
</evidence>
<sequence length="520" mass="59675">MDTQELGLTILAEEVCRTCLAAVDGTQLKPIFCNEILDCRIVPFPSVLELVTGEKLVKNDKLPNHVCAECKGKLRDLYLFVGMAKKSSKLMYEIFAVEPPKPAVTSSVPVTKHAQVQTEETTFPALETIDTHRSKSMVIRADARKQSENECFAPKTTTTSCQTDGRFELEEGIVVDTAQQIIKIDDGTMTPTDDDDDRVSGHEHDLLDDNSIDNPLLNFDDENEYEMILLENAANEDKRFTMPCIEPTEQKQTITESSSKKEPTILNHGILVSKKPTKQDSRKRSSLDVRSDLCTYCNLQGSSAYLEHHFQVHKETLEMCLESTDYYRCADCFMVFTSETHFAEHTCHREELGEDVRYHPELSKHEAFYRKGMDICVPRLKTFRKIGNRYQCGRCVKYKSISFEKMRQHCVTHEEEDEKIVDVNVLWKNSLLYERHICGICKGLFPDATYIRQHLYFHQDSYICVYDCGMIFVSFLRMTRHFEQKHLQIAHEVAELAESADPADATQQIEQNTNYSCKTC</sequence>
<dbReference type="STRING" id="199890.A0A182PUG4"/>
<proteinExistence type="predicted"/>
<feature type="compositionally biased region" description="Basic and acidic residues" evidence="2">
    <location>
        <begin position="198"/>
        <end position="207"/>
    </location>
</feature>
<evidence type="ECO:0000256" key="1">
    <source>
        <dbReference type="PROSITE-ProRule" id="PRU01263"/>
    </source>
</evidence>
<keyword evidence="1" id="KW-0863">Zinc-finger</keyword>
<feature type="domain" description="ZAD" evidence="3">
    <location>
        <begin position="14"/>
        <end position="94"/>
    </location>
</feature>
<dbReference type="EnsemblMetazoa" id="AEPI010600-RA">
    <property type="protein sequence ID" value="AEPI010600-PA"/>
    <property type="gene ID" value="AEPI010600"/>
</dbReference>